<name>A0ABD0SLL1_LOXSC</name>
<feature type="coiled-coil region" evidence="1">
    <location>
        <begin position="62"/>
        <end position="89"/>
    </location>
</feature>
<evidence type="ECO:0000256" key="1">
    <source>
        <dbReference type="SAM" id="Coils"/>
    </source>
</evidence>
<reference evidence="2 3" key="1">
    <citation type="submission" date="2024-06" db="EMBL/GenBank/DDBJ databases">
        <title>A chromosome-level genome assembly of beet webworm, Loxostege sticticalis.</title>
        <authorList>
            <person name="Zhang Y."/>
        </authorList>
    </citation>
    <scope>NUCLEOTIDE SEQUENCE [LARGE SCALE GENOMIC DNA]</scope>
    <source>
        <strain evidence="2">AQ028</strain>
        <tissue evidence="2">Male pupae</tissue>
    </source>
</reference>
<evidence type="ECO:0000313" key="2">
    <source>
        <dbReference type="EMBL" id="KAL0820720.1"/>
    </source>
</evidence>
<protein>
    <submittedName>
        <fullName evidence="2">Uncharacterized protein</fullName>
    </submittedName>
</protein>
<accession>A0ABD0SLL1</accession>
<organism evidence="2 3">
    <name type="scientific">Loxostege sticticalis</name>
    <name type="common">Beet webworm moth</name>
    <dbReference type="NCBI Taxonomy" id="481309"/>
    <lineage>
        <taxon>Eukaryota</taxon>
        <taxon>Metazoa</taxon>
        <taxon>Ecdysozoa</taxon>
        <taxon>Arthropoda</taxon>
        <taxon>Hexapoda</taxon>
        <taxon>Insecta</taxon>
        <taxon>Pterygota</taxon>
        <taxon>Neoptera</taxon>
        <taxon>Endopterygota</taxon>
        <taxon>Lepidoptera</taxon>
        <taxon>Glossata</taxon>
        <taxon>Ditrysia</taxon>
        <taxon>Pyraloidea</taxon>
        <taxon>Crambidae</taxon>
        <taxon>Pyraustinae</taxon>
        <taxon>Loxostege</taxon>
    </lineage>
</organism>
<sequence>MDVAAGLHEEIQLIIDLADGLPKSVPDGFVIELQNAAQFVATIGQRLLANSKVGPKTESQEMKYRNDQEDKFEEQIEKLRAESNSYCKELVSLRSAIHGRSGDSINCDDSDLADKYAALSAGKKISAGTDG</sequence>
<proteinExistence type="predicted"/>
<dbReference type="Proteomes" id="UP001549921">
    <property type="component" value="Unassembled WGS sequence"/>
</dbReference>
<gene>
    <name evidence="2" type="ORF">ABMA28_006549</name>
</gene>
<evidence type="ECO:0000313" key="3">
    <source>
        <dbReference type="Proteomes" id="UP001549921"/>
    </source>
</evidence>
<dbReference type="EMBL" id="JBEDNZ010000019">
    <property type="protein sequence ID" value="KAL0820720.1"/>
    <property type="molecule type" value="Genomic_DNA"/>
</dbReference>
<keyword evidence="1" id="KW-0175">Coiled coil</keyword>
<dbReference type="AlphaFoldDB" id="A0ABD0SLL1"/>
<comment type="caution">
    <text evidence="2">The sequence shown here is derived from an EMBL/GenBank/DDBJ whole genome shotgun (WGS) entry which is preliminary data.</text>
</comment>